<feature type="region of interest" description="Disordered" evidence="6">
    <location>
        <begin position="833"/>
        <end position="858"/>
    </location>
</feature>
<feature type="region of interest" description="Disordered" evidence="6">
    <location>
        <begin position="162"/>
        <end position="255"/>
    </location>
</feature>
<evidence type="ECO:0000256" key="3">
    <source>
        <dbReference type="ARBA" id="ARBA00023055"/>
    </source>
</evidence>
<dbReference type="GO" id="GO:0008289">
    <property type="term" value="F:lipid binding"/>
    <property type="evidence" value="ECO:0007669"/>
    <property type="project" value="UniProtKB-KW"/>
</dbReference>
<evidence type="ECO:0000313" key="7">
    <source>
        <dbReference type="EMBL" id="CAB4005123.1"/>
    </source>
</evidence>
<gene>
    <name evidence="7" type="ORF">PACLA_8A070739</name>
</gene>
<evidence type="ECO:0000256" key="4">
    <source>
        <dbReference type="ARBA" id="ARBA00023121"/>
    </source>
</evidence>
<dbReference type="SMART" id="SM00228">
    <property type="entry name" value="PDZ"/>
    <property type="match status" value="1"/>
</dbReference>
<dbReference type="InterPro" id="IPR000008">
    <property type="entry name" value="C2_dom"/>
</dbReference>
<evidence type="ECO:0000313" key="8">
    <source>
        <dbReference type="Proteomes" id="UP001152795"/>
    </source>
</evidence>
<dbReference type="GO" id="GO:0005739">
    <property type="term" value="C:mitochondrion"/>
    <property type="evidence" value="ECO:0007669"/>
    <property type="project" value="GOC"/>
</dbReference>
<organism evidence="7 8">
    <name type="scientific">Paramuricea clavata</name>
    <name type="common">Red gorgonian</name>
    <name type="synonym">Violescent sea-whip</name>
    <dbReference type="NCBI Taxonomy" id="317549"/>
    <lineage>
        <taxon>Eukaryota</taxon>
        <taxon>Metazoa</taxon>
        <taxon>Cnidaria</taxon>
        <taxon>Anthozoa</taxon>
        <taxon>Octocorallia</taxon>
        <taxon>Malacalcyonacea</taxon>
        <taxon>Plexauridae</taxon>
        <taxon>Paramuricea</taxon>
    </lineage>
</organism>
<keyword evidence="2" id="KW-0813">Transport</keyword>
<dbReference type="PROSITE" id="PS50004">
    <property type="entry name" value="C2"/>
    <property type="match status" value="1"/>
</dbReference>
<dbReference type="GO" id="GO:0051560">
    <property type="term" value="P:mitochondrial calcium ion homeostasis"/>
    <property type="evidence" value="ECO:0007669"/>
    <property type="project" value="InterPro"/>
</dbReference>
<dbReference type="GO" id="GO:0044233">
    <property type="term" value="C:mitochondria-associated endoplasmic reticulum membrane contact site"/>
    <property type="evidence" value="ECO:0007669"/>
    <property type="project" value="InterPro"/>
</dbReference>
<accession>A0A6S7HNC9</accession>
<keyword evidence="5" id="KW-0472">Membrane</keyword>
<keyword evidence="3" id="KW-0445">Lipid transport</keyword>
<feature type="non-terminal residue" evidence="7">
    <location>
        <position position="1"/>
    </location>
</feature>
<feature type="compositionally biased region" description="Polar residues" evidence="6">
    <location>
        <begin position="226"/>
        <end position="251"/>
    </location>
</feature>
<dbReference type="InterPro" id="IPR001478">
    <property type="entry name" value="PDZ"/>
</dbReference>
<evidence type="ECO:0000256" key="6">
    <source>
        <dbReference type="SAM" id="MobiDB-lite"/>
    </source>
</evidence>
<dbReference type="GO" id="GO:0016020">
    <property type="term" value="C:membrane"/>
    <property type="evidence" value="ECO:0007669"/>
    <property type="project" value="UniProtKB-SubCell"/>
</dbReference>
<keyword evidence="8" id="KW-1185">Reference proteome</keyword>
<dbReference type="Gene3D" id="2.60.40.150">
    <property type="entry name" value="C2 domain"/>
    <property type="match status" value="1"/>
</dbReference>
<reference evidence="7" key="1">
    <citation type="submission" date="2020-04" db="EMBL/GenBank/DDBJ databases">
        <authorList>
            <person name="Alioto T."/>
            <person name="Alioto T."/>
            <person name="Gomez Garrido J."/>
        </authorList>
    </citation>
    <scope>NUCLEOTIDE SEQUENCE</scope>
    <source>
        <strain evidence="7">A484AB</strain>
    </source>
</reference>
<dbReference type="InterPro" id="IPR058801">
    <property type="entry name" value="PDZD8_N"/>
</dbReference>
<keyword evidence="4" id="KW-0446">Lipid-binding</keyword>
<evidence type="ECO:0000256" key="5">
    <source>
        <dbReference type="ARBA" id="ARBA00023136"/>
    </source>
</evidence>
<name>A0A6S7HNC9_PARCT</name>
<proteinExistence type="predicted"/>
<dbReference type="CDD" id="cd00136">
    <property type="entry name" value="PDZ_canonical"/>
    <property type="match status" value="1"/>
</dbReference>
<dbReference type="Gene3D" id="2.30.42.10">
    <property type="match status" value="1"/>
</dbReference>
<dbReference type="Proteomes" id="UP001152795">
    <property type="component" value="Unassembled WGS sequence"/>
</dbReference>
<dbReference type="PROSITE" id="PS50106">
    <property type="entry name" value="PDZ"/>
    <property type="match status" value="1"/>
</dbReference>
<dbReference type="Pfam" id="PF00168">
    <property type="entry name" value="C2"/>
    <property type="match status" value="1"/>
</dbReference>
<dbReference type="PROSITE" id="PS51847">
    <property type="entry name" value="SMP"/>
    <property type="match status" value="1"/>
</dbReference>
<dbReference type="InterPro" id="IPR031468">
    <property type="entry name" value="SMP_LBD"/>
</dbReference>
<dbReference type="PANTHER" id="PTHR21519">
    <property type="entry name" value="PDZ DOMAIN-CONTAINING PROTEIN 8"/>
    <property type="match status" value="1"/>
</dbReference>
<dbReference type="InterPro" id="IPR039275">
    <property type="entry name" value="PDZD8"/>
</dbReference>
<sequence>ALEQIAIAKAEEKNEMFMNKTGGPMRNNQFGNMHNNKPYNRMQKTMPKPRNMPSVAAHDFAQYPEPLIGLEYLTEIQVAGQNPRYECSVCITKFDHNLKFPHLVGQKHRMNVLKIKRPVALKGVASKKRSEITSILARESIILEVEEGRQLVKTRVKNPPFSFNADYSQQNNAGRGATRGARGATRGGRGATRGGRGVSQGKTWDTRGGRGVGRGNTVSRGAWSNRGMSQSGGYNFEQSPGSYPQSSTVPSDASPYNYGPYNSSYDSYGKVSYGNDSYGNNSSFDNSSYRGSYMESSSPGQTYPGQTYSDSASQFSGGGYSYSTPPPPQIPYTDNRNIPSTVSKEVETSTTKEGISAGLAGALGDLELRNFFKKLSELPEEDIRERLRTPETCVCLNVVFAFLWKEWRDSPEMKRIFVSKLTREFNDLIGSKAAKGIIEEINVKSYSLGESLPIIKDAALINIRSQSAEDVPDEIDIALNITYSGGFYVSADLALALSKSVYLSIKVVKISGKVKLSFRRYPTSCWFFSFYEEPEPTIELDAESRFEGKNFQQMNSLIIRHFKKVIRRKYILPNYIIRYKPFLRTKIPQDEQNGLYIHNSQVTVGSVAVQVIGCSRLPLKKKSNVECWTFCSLSVDYIPFAERKNDDPSLWPIAEYEVVRNNERKIGLTFREVSCTEGDSNRKKIVIDSIDPESPVDYSSLKEGDIILEINGMPVVDAKQASKLIRGSSRRLSIMVKRPPSYMPMSKTQELSQKIEFDSASITGENSPEFDDVDDFQDEFINIVMPLIKNGPDDSQSFRGKSDDTISNLNLSVSKSEYEKSGRYNTDVSLLLEKSQQKSNESEETFGDDYEKGSSNTEKKTKFIKSSKNPYWNETFELRVEKEHKYLNVLVWYRILIESAKEDNSEEQQTKDILLGYVTIPLTDIAVQCLETGDRYHQQEYVLVSTAYDKVLASRSHLNGHPGLNRVACGGDITLAFTYKPSFDNDEETSVKTKVLTSEKIDKELSQSSDQLEILDVEVTKHNFGDTQFYYQTKCEFCSKKVTTIGFKNWQGLAGPCTYYKAFCVSQSTDLGGEKNCVGIIHLVFIKSFMPYSFLSFSSLFVFFLLDLDKIRVSVSLMWYGVSQEVFATSENVHTVLQVYTISSFYFVLFTSMMTRCI</sequence>
<evidence type="ECO:0000256" key="1">
    <source>
        <dbReference type="ARBA" id="ARBA00004370"/>
    </source>
</evidence>
<dbReference type="GO" id="GO:0006869">
    <property type="term" value="P:lipid transport"/>
    <property type="evidence" value="ECO:0007669"/>
    <property type="project" value="UniProtKB-KW"/>
</dbReference>
<protein>
    <submittedName>
        <fullName evidence="7">PDZ domain-containing 8-like</fullName>
    </submittedName>
</protein>
<feature type="compositionally biased region" description="Low complexity" evidence="6">
    <location>
        <begin position="173"/>
        <end position="184"/>
    </location>
</feature>
<dbReference type="Pfam" id="PF26547">
    <property type="entry name" value="PDZD8_N"/>
    <property type="match status" value="1"/>
</dbReference>
<dbReference type="PANTHER" id="PTHR21519:SF1">
    <property type="entry name" value="PDZ DOMAIN-CONTAINING PROTEIN 8"/>
    <property type="match status" value="1"/>
</dbReference>
<feature type="compositionally biased region" description="Low complexity" evidence="6">
    <location>
        <begin position="289"/>
        <end position="298"/>
    </location>
</feature>
<feature type="compositionally biased region" description="Polar residues" evidence="6">
    <location>
        <begin position="299"/>
        <end position="315"/>
    </location>
</feature>
<dbReference type="Pfam" id="PF00595">
    <property type="entry name" value="PDZ"/>
    <property type="match status" value="1"/>
</dbReference>
<dbReference type="SUPFAM" id="SSF49562">
    <property type="entry name" value="C2 domain (Calcium/lipid-binding domain, CaLB)"/>
    <property type="match status" value="1"/>
</dbReference>
<dbReference type="SMART" id="SM00239">
    <property type="entry name" value="C2"/>
    <property type="match status" value="1"/>
</dbReference>
<comment type="subcellular location">
    <subcellularLocation>
        <location evidence="1">Membrane</location>
    </subcellularLocation>
</comment>
<dbReference type="InterPro" id="IPR036034">
    <property type="entry name" value="PDZ_sf"/>
</dbReference>
<dbReference type="SUPFAM" id="SSF50156">
    <property type="entry name" value="PDZ domain-like"/>
    <property type="match status" value="1"/>
</dbReference>
<dbReference type="OrthoDB" id="10004596at2759"/>
<dbReference type="GO" id="GO:1990456">
    <property type="term" value="P:mitochondrion-endoplasmic reticulum membrane tethering"/>
    <property type="evidence" value="ECO:0007669"/>
    <property type="project" value="InterPro"/>
</dbReference>
<dbReference type="CDD" id="cd21674">
    <property type="entry name" value="SMP_PDZD8"/>
    <property type="match status" value="1"/>
</dbReference>
<feature type="compositionally biased region" description="Gly residues" evidence="6">
    <location>
        <begin position="185"/>
        <end position="198"/>
    </location>
</feature>
<comment type="caution">
    <text evidence="7">The sequence shown here is derived from an EMBL/GenBank/DDBJ whole genome shotgun (WGS) entry which is preliminary data.</text>
</comment>
<dbReference type="EMBL" id="CACRXK020005101">
    <property type="protein sequence ID" value="CAB4005123.1"/>
    <property type="molecule type" value="Genomic_DNA"/>
</dbReference>
<dbReference type="AlphaFoldDB" id="A0A6S7HNC9"/>
<feature type="region of interest" description="Disordered" evidence="6">
    <location>
        <begin position="289"/>
        <end position="338"/>
    </location>
</feature>
<dbReference type="InterPro" id="IPR035892">
    <property type="entry name" value="C2_domain_sf"/>
</dbReference>
<feature type="compositionally biased region" description="Basic and acidic residues" evidence="6">
    <location>
        <begin position="849"/>
        <end position="858"/>
    </location>
</feature>
<evidence type="ECO:0000256" key="2">
    <source>
        <dbReference type="ARBA" id="ARBA00022448"/>
    </source>
</evidence>